<keyword evidence="3" id="KW-1185">Reference proteome</keyword>
<feature type="domain" description="Beta-lactamase hydrolase-like protein phosphatase-like" evidence="1">
    <location>
        <begin position="10"/>
        <end position="112"/>
    </location>
</feature>
<dbReference type="EMBL" id="JAUSRO010000005">
    <property type="protein sequence ID" value="MDP9899462.1"/>
    <property type="molecule type" value="Genomic_DNA"/>
</dbReference>
<dbReference type="NCBIfam" id="TIGR01244">
    <property type="entry name" value="TIGR01244 family sulfur transferase"/>
    <property type="match status" value="1"/>
</dbReference>
<protein>
    <submittedName>
        <fullName evidence="2">Uncharacterized protein (TIGR01244 family)</fullName>
    </submittedName>
</protein>
<evidence type="ECO:0000313" key="2">
    <source>
        <dbReference type="EMBL" id="MDP9899462.1"/>
    </source>
</evidence>
<proteinExistence type="predicted"/>
<dbReference type="Pfam" id="PF04273">
    <property type="entry name" value="BLH_phosphatase"/>
    <property type="match status" value="1"/>
</dbReference>
<accession>A0ABT9S7V5</accession>
<dbReference type="Gene3D" id="3.90.190.10">
    <property type="entry name" value="Protein tyrosine phosphatase superfamily"/>
    <property type="match status" value="1"/>
</dbReference>
<dbReference type="InterPro" id="IPR029021">
    <property type="entry name" value="Prot-tyrosine_phosphatase-like"/>
</dbReference>
<evidence type="ECO:0000259" key="1">
    <source>
        <dbReference type="Pfam" id="PF04273"/>
    </source>
</evidence>
<gene>
    <name evidence="2" type="ORF">J2W36_001713</name>
</gene>
<reference evidence="2 3" key="1">
    <citation type="submission" date="2023-07" db="EMBL/GenBank/DDBJ databases">
        <title>Sorghum-associated microbial communities from plants grown in Nebraska, USA.</title>
        <authorList>
            <person name="Schachtman D."/>
        </authorList>
    </citation>
    <scope>NUCLEOTIDE SEQUENCE [LARGE SCALE GENOMIC DNA]</scope>
    <source>
        <strain evidence="2 3">DS1607</strain>
    </source>
</reference>
<dbReference type="RefSeq" id="WP_307689285.1">
    <property type="nucleotide sequence ID" value="NZ_JAUSRO010000005.1"/>
</dbReference>
<sequence>MTTPITVQSAGFASAPQIHPDDLPAIAAAGYRAIVCNRPDGEGGVDQPTSDELAAAARSLGLAFAYLPVVPGQISDAQVDAFAALLRTLPGPVLGYCRSGARATTLCQRSQARI</sequence>
<dbReference type="InterPro" id="IPR005939">
    <property type="entry name" value="BLH_phosphatase-like"/>
</dbReference>
<name>A0ABT9S7V5_9BURK</name>
<evidence type="ECO:0000313" key="3">
    <source>
        <dbReference type="Proteomes" id="UP001226867"/>
    </source>
</evidence>
<comment type="caution">
    <text evidence="2">The sequence shown here is derived from an EMBL/GenBank/DDBJ whole genome shotgun (WGS) entry which is preliminary data.</text>
</comment>
<dbReference type="Proteomes" id="UP001226867">
    <property type="component" value="Unassembled WGS sequence"/>
</dbReference>
<organism evidence="2 3">
    <name type="scientific">Variovorax ginsengisoli</name>
    <dbReference type="NCBI Taxonomy" id="363844"/>
    <lineage>
        <taxon>Bacteria</taxon>
        <taxon>Pseudomonadati</taxon>
        <taxon>Pseudomonadota</taxon>
        <taxon>Betaproteobacteria</taxon>
        <taxon>Burkholderiales</taxon>
        <taxon>Comamonadaceae</taxon>
        <taxon>Variovorax</taxon>
    </lineage>
</organism>